<dbReference type="GeneID" id="25335634"/>
<reference evidence="3" key="1">
    <citation type="submission" date="2013-10" db="EMBL/GenBank/DDBJ databases">
        <title>Genomic analysis of the causative agents of coccidiosis in chickens.</title>
        <authorList>
            <person name="Reid A.J."/>
            <person name="Blake D."/>
            <person name="Billington K."/>
            <person name="Browne H."/>
            <person name="Dunn M."/>
            <person name="Hung S."/>
            <person name="Kawahara F."/>
            <person name="Miranda-Saavedra D."/>
            <person name="Mourier T."/>
            <person name="Nagra H."/>
            <person name="Otto T.D."/>
            <person name="Rawlings N."/>
            <person name="Sanchez A."/>
            <person name="Sanders M."/>
            <person name="Subramaniam C."/>
            <person name="Tay Y."/>
            <person name="Dear P."/>
            <person name="Doerig C."/>
            <person name="Gruber A."/>
            <person name="Parkinson J."/>
            <person name="Shirley M."/>
            <person name="Wan K.L."/>
            <person name="Berriman M."/>
            <person name="Tomley F."/>
            <person name="Pain A."/>
        </authorList>
    </citation>
    <scope>NUCLEOTIDE SEQUENCE [LARGE SCALE GENOMIC DNA]</scope>
    <source>
        <strain evidence="3">Weybridge</strain>
    </source>
</reference>
<dbReference type="OMA" id="KMHPDRP"/>
<keyword evidence="4" id="KW-1185">Reference proteome</keyword>
<dbReference type="InterPro" id="IPR052594">
    <property type="entry name" value="J_domain-containing_protein"/>
</dbReference>
<dbReference type="OrthoDB" id="445556at2759"/>
<gene>
    <name evidence="3" type="ORF">EMWEY_00016480</name>
</gene>
<evidence type="ECO:0000259" key="2">
    <source>
        <dbReference type="PROSITE" id="PS50076"/>
    </source>
</evidence>
<dbReference type="PROSITE" id="PS50076">
    <property type="entry name" value="DNAJ_2"/>
    <property type="match status" value="1"/>
</dbReference>
<feature type="domain" description="J" evidence="2">
    <location>
        <begin position="59"/>
        <end position="153"/>
    </location>
</feature>
<dbReference type="EMBL" id="HG719714">
    <property type="protein sequence ID" value="CDJ58543.1"/>
    <property type="molecule type" value="Genomic_DNA"/>
</dbReference>
<dbReference type="PANTHER" id="PTHR44144">
    <property type="entry name" value="DNAJ HOMOLOG SUBFAMILY C MEMBER 9"/>
    <property type="match status" value="1"/>
</dbReference>
<feature type="region of interest" description="Disordered" evidence="1">
    <location>
        <begin position="87"/>
        <end position="108"/>
    </location>
</feature>
<dbReference type="CDD" id="cd06257">
    <property type="entry name" value="DnaJ"/>
    <property type="match status" value="1"/>
</dbReference>
<dbReference type="PRINTS" id="PR00625">
    <property type="entry name" value="JDOMAIN"/>
</dbReference>
<feature type="compositionally biased region" description="Basic and acidic residues" evidence="1">
    <location>
        <begin position="24"/>
        <end position="45"/>
    </location>
</feature>
<dbReference type="SUPFAM" id="SSF46565">
    <property type="entry name" value="Chaperone J-domain"/>
    <property type="match status" value="1"/>
</dbReference>
<name>U6M671_EIMMA</name>
<dbReference type="SMART" id="SM00271">
    <property type="entry name" value="DnaJ"/>
    <property type="match status" value="1"/>
</dbReference>
<evidence type="ECO:0000313" key="3">
    <source>
        <dbReference type="EMBL" id="CDJ58543.1"/>
    </source>
</evidence>
<dbReference type="Proteomes" id="UP000030763">
    <property type="component" value="Unassembled WGS sequence"/>
</dbReference>
<protein>
    <submittedName>
        <fullName evidence="3">DnaJ domain-containing protein, putative</fullName>
    </submittedName>
</protein>
<dbReference type="Gene3D" id="1.10.287.110">
    <property type="entry name" value="DnaJ domain"/>
    <property type="match status" value="1"/>
</dbReference>
<evidence type="ECO:0000313" key="4">
    <source>
        <dbReference type="Proteomes" id="UP000030763"/>
    </source>
</evidence>
<dbReference type="Pfam" id="PF00226">
    <property type="entry name" value="DnaJ"/>
    <property type="match status" value="1"/>
</dbReference>
<organism evidence="3 4">
    <name type="scientific">Eimeria maxima</name>
    <name type="common">Coccidian parasite</name>
    <dbReference type="NCBI Taxonomy" id="5804"/>
    <lineage>
        <taxon>Eukaryota</taxon>
        <taxon>Sar</taxon>
        <taxon>Alveolata</taxon>
        <taxon>Apicomplexa</taxon>
        <taxon>Conoidasida</taxon>
        <taxon>Coccidia</taxon>
        <taxon>Eucoccidiorida</taxon>
        <taxon>Eimeriorina</taxon>
        <taxon>Eimeriidae</taxon>
        <taxon>Eimeria</taxon>
    </lineage>
</organism>
<sequence>MARSCRRQARVQDDGSDEAAQGEKAARGHPRDRNPEKPQKGRSEPSSKANTKTTSVSHSLYDLLGVPADASQKEITSAYRRRALLCHPDKIRQRQEGASGETGEESLEGKSYEEAYAYYREKFPEVTEEAINEFKLRYIGSEEEKEDILDFVNNDPSECNRYKEVLSGLLKAKKIKATEEYKKSFREFDTIAEKYKKRFEKEKGAARKGKASKEEDMSALALSILGNVRKREAASNRFLEELEQKYSKKKKKT</sequence>
<evidence type="ECO:0000256" key="1">
    <source>
        <dbReference type="SAM" id="MobiDB-lite"/>
    </source>
</evidence>
<dbReference type="PANTHER" id="PTHR44144:SF1">
    <property type="entry name" value="DNAJ HOMOLOG SUBFAMILY C MEMBER 9"/>
    <property type="match status" value="1"/>
</dbReference>
<dbReference type="RefSeq" id="XP_013335189.1">
    <property type="nucleotide sequence ID" value="XM_013479735.1"/>
</dbReference>
<dbReference type="GO" id="GO:0005634">
    <property type="term" value="C:nucleus"/>
    <property type="evidence" value="ECO:0007669"/>
    <property type="project" value="TreeGrafter"/>
</dbReference>
<feature type="compositionally biased region" description="Polar residues" evidence="1">
    <location>
        <begin position="46"/>
        <end position="58"/>
    </location>
</feature>
<reference evidence="3" key="2">
    <citation type="submission" date="2013-10" db="EMBL/GenBank/DDBJ databases">
        <authorList>
            <person name="Aslett M."/>
        </authorList>
    </citation>
    <scope>NUCLEOTIDE SEQUENCE [LARGE SCALE GENOMIC DNA]</scope>
    <source>
        <strain evidence="3">Weybridge</strain>
    </source>
</reference>
<dbReference type="InterPro" id="IPR001623">
    <property type="entry name" value="DnaJ_domain"/>
</dbReference>
<proteinExistence type="predicted"/>
<feature type="region of interest" description="Disordered" evidence="1">
    <location>
        <begin position="1"/>
        <end position="67"/>
    </location>
</feature>
<dbReference type="GO" id="GO:0005737">
    <property type="term" value="C:cytoplasm"/>
    <property type="evidence" value="ECO:0007669"/>
    <property type="project" value="TreeGrafter"/>
</dbReference>
<dbReference type="AlphaFoldDB" id="U6M671"/>
<dbReference type="VEuPathDB" id="ToxoDB:EMWEY_00016480"/>
<dbReference type="GO" id="GO:0031072">
    <property type="term" value="F:heat shock protein binding"/>
    <property type="evidence" value="ECO:0007669"/>
    <property type="project" value="TreeGrafter"/>
</dbReference>
<dbReference type="InterPro" id="IPR036869">
    <property type="entry name" value="J_dom_sf"/>
</dbReference>
<accession>U6M671</accession>